<reference evidence="3 4" key="1">
    <citation type="submission" date="2020-04" db="EMBL/GenBank/DDBJ databases">
        <authorList>
            <person name="Klaysubun C."/>
            <person name="Duangmal K."/>
            <person name="Lipun K."/>
        </authorList>
    </citation>
    <scope>NUCLEOTIDE SEQUENCE [LARGE SCALE GENOMIC DNA]</scope>
    <source>
        <strain evidence="3 4">DSM 45300</strain>
    </source>
</reference>
<evidence type="ECO:0000259" key="2">
    <source>
        <dbReference type="Pfam" id="PF01656"/>
    </source>
</evidence>
<dbReference type="SUPFAM" id="SSF52540">
    <property type="entry name" value="P-loop containing nucleoside triphosphate hydrolases"/>
    <property type="match status" value="1"/>
</dbReference>
<accession>A0A848DPI5</accession>
<dbReference type="InterPro" id="IPR050625">
    <property type="entry name" value="ParA/MinD_ATPase"/>
</dbReference>
<dbReference type="GO" id="GO:0009898">
    <property type="term" value="C:cytoplasmic side of plasma membrane"/>
    <property type="evidence" value="ECO:0007669"/>
    <property type="project" value="TreeGrafter"/>
</dbReference>
<gene>
    <name evidence="3" type="ORF">HF519_23275</name>
</gene>
<feature type="region of interest" description="Disordered" evidence="1">
    <location>
        <begin position="1"/>
        <end position="137"/>
    </location>
</feature>
<evidence type="ECO:0000256" key="1">
    <source>
        <dbReference type="SAM" id="MobiDB-lite"/>
    </source>
</evidence>
<dbReference type="PANTHER" id="PTHR43384">
    <property type="entry name" value="SEPTUM SITE-DETERMINING PROTEIN MIND HOMOLOG, CHLOROPLASTIC-RELATED"/>
    <property type="match status" value="1"/>
</dbReference>
<evidence type="ECO:0000313" key="3">
    <source>
        <dbReference type="EMBL" id="NMH94445.1"/>
    </source>
</evidence>
<dbReference type="Pfam" id="PF01656">
    <property type="entry name" value="CbiA"/>
    <property type="match status" value="1"/>
</dbReference>
<dbReference type="GO" id="GO:0005829">
    <property type="term" value="C:cytosol"/>
    <property type="evidence" value="ECO:0007669"/>
    <property type="project" value="TreeGrafter"/>
</dbReference>
<protein>
    <submittedName>
        <fullName evidence="3">MinD/ParA family protein</fullName>
    </submittedName>
</protein>
<sequence length="458" mass="48259">MTQNNGKVPSGSWADDPALAPWRAQTASAPRPAPPSETRPAARAEGPRAQRQEQRIPRTPGVASEPPAGPARSPVPAPAAASVATAPAPPPAAAAPGSSAVVAGPWSELGPQVPLERTDPLRPAASAGRGLAHSEGSADVLSYQQLVRSRRDRPTEGWRGAVYTLTRGRLNPGLSPAEADRRQKIARVQAQLAGWHTITVASMKGGIGKTTVSALLGLALAEHRGDRVVALDANPDAGTLADRLLGHPVPYTVRDLVNNLHTIGSLTDIARYTNLAGRLQVLASEQDPAMSESFNNIEYEQVTGVLKRFYNIIITDSGTGLIHSAMHGALEATKTLVIVGAPTVDGGSRASKTLDWLKAHGYDELVSGAVVALSCDRFSRDIDRSAVVDHFAARCRAVVEIPEDPHLATGGHIQLEHLRERTRDAALSLGAYVADQFSWNHPARPYVPGSAQPAGGRG</sequence>
<evidence type="ECO:0000313" key="4">
    <source>
        <dbReference type="Proteomes" id="UP000586918"/>
    </source>
</evidence>
<keyword evidence="4" id="KW-1185">Reference proteome</keyword>
<dbReference type="GO" id="GO:0016887">
    <property type="term" value="F:ATP hydrolysis activity"/>
    <property type="evidence" value="ECO:0007669"/>
    <property type="project" value="TreeGrafter"/>
</dbReference>
<feature type="domain" description="CobQ/CobB/MinD/ParA nucleotide binding" evidence="2">
    <location>
        <begin position="198"/>
        <end position="268"/>
    </location>
</feature>
<dbReference type="GO" id="GO:0051782">
    <property type="term" value="P:negative regulation of cell division"/>
    <property type="evidence" value="ECO:0007669"/>
    <property type="project" value="TreeGrafter"/>
</dbReference>
<feature type="compositionally biased region" description="Basic and acidic residues" evidence="1">
    <location>
        <begin position="40"/>
        <end position="56"/>
    </location>
</feature>
<dbReference type="AlphaFoldDB" id="A0A848DPI5"/>
<dbReference type="PANTHER" id="PTHR43384:SF14">
    <property type="entry name" value="ESX-1 SECRETION-ASSOCIATED PROTEIN ESPI"/>
    <property type="match status" value="1"/>
</dbReference>
<feature type="compositionally biased region" description="Pro residues" evidence="1">
    <location>
        <begin position="67"/>
        <end position="77"/>
    </location>
</feature>
<organism evidence="3 4">
    <name type="scientific">Pseudonocardia bannensis</name>
    <dbReference type="NCBI Taxonomy" id="630973"/>
    <lineage>
        <taxon>Bacteria</taxon>
        <taxon>Bacillati</taxon>
        <taxon>Actinomycetota</taxon>
        <taxon>Actinomycetes</taxon>
        <taxon>Pseudonocardiales</taxon>
        <taxon>Pseudonocardiaceae</taxon>
        <taxon>Pseudonocardia</taxon>
    </lineage>
</organism>
<name>A0A848DPI5_9PSEU</name>
<comment type="caution">
    <text evidence="3">The sequence shown here is derived from an EMBL/GenBank/DDBJ whole genome shotgun (WGS) entry which is preliminary data.</text>
</comment>
<dbReference type="Gene3D" id="3.40.50.300">
    <property type="entry name" value="P-loop containing nucleotide triphosphate hydrolases"/>
    <property type="match status" value="1"/>
</dbReference>
<dbReference type="EMBL" id="JAAXKZ010000111">
    <property type="protein sequence ID" value="NMH94445.1"/>
    <property type="molecule type" value="Genomic_DNA"/>
</dbReference>
<feature type="compositionally biased region" description="Low complexity" evidence="1">
    <location>
        <begin position="94"/>
        <end position="105"/>
    </location>
</feature>
<dbReference type="InterPro" id="IPR027417">
    <property type="entry name" value="P-loop_NTPase"/>
</dbReference>
<dbReference type="Proteomes" id="UP000586918">
    <property type="component" value="Unassembled WGS sequence"/>
</dbReference>
<proteinExistence type="predicted"/>
<dbReference type="InterPro" id="IPR002586">
    <property type="entry name" value="CobQ/CobB/MinD/ParA_Nub-bd_dom"/>
</dbReference>
<dbReference type="GO" id="GO:0005524">
    <property type="term" value="F:ATP binding"/>
    <property type="evidence" value="ECO:0007669"/>
    <property type="project" value="TreeGrafter"/>
</dbReference>